<keyword evidence="2" id="KW-0808">Transferase</keyword>
<gene>
    <name evidence="2" type="ORF">RF55_17302</name>
</gene>
<reference evidence="2 3" key="1">
    <citation type="submission" date="2015-04" db="EMBL/GenBank/DDBJ databases">
        <title>Lasius niger genome sequencing.</title>
        <authorList>
            <person name="Konorov E.A."/>
            <person name="Nikitin M.A."/>
            <person name="Kirill M.V."/>
            <person name="Chang P."/>
        </authorList>
    </citation>
    <scope>NUCLEOTIDE SEQUENCE [LARGE SCALE GENOMIC DNA]</scope>
    <source>
        <tissue evidence="2">Whole</tissue>
    </source>
</reference>
<dbReference type="GO" id="GO:0003964">
    <property type="term" value="F:RNA-directed DNA polymerase activity"/>
    <property type="evidence" value="ECO:0007669"/>
    <property type="project" value="UniProtKB-KW"/>
</dbReference>
<comment type="caution">
    <text evidence="2">The sequence shown here is derived from an EMBL/GenBank/DDBJ whole genome shotgun (WGS) entry which is preliminary data.</text>
</comment>
<dbReference type="Proteomes" id="UP000036403">
    <property type="component" value="Unassembled WGS sequence"/>
</dbReference>
<dbReference type="OrthoDB" id="7698997at2759"/>
<sequence>MKSYISDRYFQVKHGDTYTSLRKINAGVPQGSVLGPILYLLYTYDIPRHNGVTIGTFADDTTLLFTGASIEEATNKLQCAINKVVDWTRKWRIKLNENKSQHVNFTNRKYTALSVYINGEVVPASNTAKYL</sequence>
<evidence type="ECO:0000313" key="3">
    <source>
        <dbReference type="Proteomes" id="UP000036403"/>
    </source>
</evidence>
<protein>
    <submittedName>
        <fullName evidence="2">Rna-directed dna polymerase from mobile element jockey-like protein</fullName>
    </submittedName>
</protein>
<dbReference type="PROSITE" id="PS50878">
    <property type="entry name" value="RT_POL"/>
    <property type="match status" value="1"/>
</dbReference>
<dbReference type="AlphaFoldDB" id="A0A0J7MW54"/>
<dbReference type="PaxDb" id="67767-A0A0J7MW54"/>
<keyword evidence="2" id="KW-0548">Nucleotidyltransferase</keyword>
<feature type="non-terminal residue" evidence="2">
    <location>
        <position position="131"/>
    </location>
</feature>
<dbReference type="PANTHER" id="PTHR33332">
    <property type="entry name" value="REVERSE TRANSCRIPTASE DOMAIN-CONTAINING PROTEIN"/>
    <property type="match status" value="1"/>
</dbReference>
<keyword evidence="2" id="KW-0695">RNA-directed DNA polymerase</keyword>
<accession>A0A0J7MW54</accession>
<organism evidence="2 3">
    <name type="scientific">Lasius niger</name>
    <name type="common">Black garden ant</name>
    <dbReference type="NCBI Taxonomy" id="67767"/>
    <lineage>
        <taxon>Eukaryota</taxon>
        <taxon>Metazoa</taxon>
        <taxon>Ecdysozoa</taxon>
        <taxon>Arthropoda</taxon>
        <taxon>Hexapoda</taxon>
        <taxon>Insecta</taxon>
        <taxon>Pterygota</taxon>
        <taxon>Neoptera</taxon>
        <taxon>Endopterygota</taxon>
        <taxon>Hymenoptera</taxon>
        <taxon>Apocrita</taxon>
        <taxon>Aculeata</taxon>
        <taxon>Formicoidea</taxon>
        <taxon>Formicidae</taxon>
        <taxon>Formicinae</taxon>
        <taxon>Lasius</taxon>
        <taxon>Lasius</taxon>
    </lineage>
</organism>
<dbReference type="STRING" id="67767.A0A0J7MW54"/>
<name>A0A0J7MW54_LASNI</name>
<dbReference type="Pfam" id="PF00078">
    <property type="entry name" value="RVT_1"/>
    <property type="match status" value="1"/>
</dbReference>
<feature type="domain" description="Reverse transcriptase" evidence="1">
    <location>
        <begin position="1"/>
        <end position="117"/>
    </location>
</feature>
<evidence type="ECO:0000313" key="2">
    <source>
        <dbReference type="EMBL" id="KMQ84690.1"/>
    </source>
</evidence>
<dbReference type="InterPro" id="IPR000477">
    <property type="entry name" value="RT_dom"/>
</dbReference>
<dbReference type="EMBL" id="LBMM01015732">
    <property type="protein sequence ID" value="KMQ84690.1"/>
    <property type="molecule type" value="Genomic_DNA"/>
</dbReference>
<evidence type="ECO:0000259" key="1">
    <source>
        <dbReference type="PROSITE" id="PS50878"/>
    </source>
</evidence>
<keyword evidence="3" id="KW-1185">Reference proteome</keyword>
<proteinExistence type="predicted"/>